<reference evidence="1 2" key="1">
    <citation type="submission" date="2020-11" db="EMBL/GenBank/DDBJ databases">
        <title>Corynebacterium sp. ZJ-599.</title>
        <authorList>
            <person name="Zhou J."/>
        </authorList>
    </citation>
    <scope>NUCLEOTIDE SEQUENCE [LARGE SCALE GENOMIC DNA]</scope>
    <source>
        <strain evidence="1 2">ZJ-599</strain>
    </source>
</reference>
<evidence type="ECO:0000313" key="2">
    <source>
        <dbReference type="Proteomes" id="UP000594681"/>
    </source>
</evidence>
<protein>
    <submittedName>
        <fullName evidence="1">Uncharacterized protein</fullName>
    </submittedName>
</protein>
<dbReference type="KEGG" id="cliz:G7Y31_05315"/>
<dbReference type="AlphaFoldDB" id="A0A7T0KG60"/>
<gene>
    <name evidence="1" type="ORF">G7Y31_05315</name>
</gene>
<evidence type="ECO:0000313" key="1">
    <source>
        <dbReference type="EMBL" id="QPK80105.1"/>
    </source>
</evidence>
<organism evidence="1 2">
    <name type="scientific">Corynebacterium lizhenjunii</name>
    <dbReference type="NCBI Taxonomy" id="2709394"/>
    <lineage>
        <taxon>Bacteria</taxon>
        <taxon>Bacillati</taxon>
        <taxon>Actinomycetota</taxon>
        <taxon>Actinomycetes</taxon>
        <taxon>Mycobacteriales</taxon>
        <taxon>Corynebacteriaceae</taxon>
        <taxon>Corynebacterium</taxon>
    </lineage>
</organism>
<dbReference type="RefSeq" id="WP_165010877.1">
    <property type="nucleotide sequence ID" value="NZ_CP064954.1"/>
</dbReference>
<keyword evidence="2" id="KW-1185">Reference proteome</keyword>
<name>A0A7T0KG60_9CORY</name>
<dbReference type="EMBL" id="CP064954">
    <property type="protein sequence ID" value="QPK80105.1"/>
    <property type="molecule type" value="Genomic_DNA"/>
</dbReference>
<sequence>MDGTFPDSHTVVVVSVDGVVEECGPPVVVTVGGLALVVGKDRGFGGCVLAPILFSGDVYGVAWVLCVGVEPPVAGDALMFISEASVGVQEAFYRGVDATF</sequence>
<proteinExistence type="predicted"/>
<accession>A0A7T0KG60</accession>
<dbReference type="Proteomes" id="UP000594681">
    <property type="component" value="Chromosome"/>
</dbReference>